<dbReference type="EMBL" id="CADCUB010000105">
    <property type="protein sequence ID" value="CAA9337074.1"/>
    <property type="molecule type" value="Genomic_DNA"/>
</dbReference>
<sequence length="170" mass="18132">MLPVVPHAAVALLERQGGLARRSDLHRCGIPRRGVERLISDGALRTVTRDVVSARTDVPDDEAVRAAVVGLAGVASHCTAARLWGIGLLDDERGCEVTVGRDRSRAAWPGVKVHRRDLPPEDVRVLGGIRVTSPVRTVLDLSLVLPLVAAVVSADAALRAGVVGERDLRR</sequence>
<reference evidence="2" key="1">
    <citation type="submission" date="2020-02" db="EMBL/GenBank/DDBJ databases">
        <authorList>
            <person name="Meier V. D."/>
        </authorList>
    </citation>
    <scope>NUCLEOTIDE SEQUENCE</scope>
    <source>
        <strain evidence="2">AVDCRST_MAG07</strain>
    </source>
</reference>
<gene>
    <name evidence="2" type="ORF">AVDCRST_MAG07-2132</name>
</gene>
<proteinExistence type="predicted"/>
<dbReference type="AlphaFoldDB" id="A0A6J4LNM0"/>
<feature type="domain" description="AbiEi antitoxin N-terminal" evidence="1">
    <location>
        <begin position="10"/>
        <end position="49"/>
    </location>
</feature>
<dbReference type="InterPro" id="IPR025159">
    <property type="entry name" value="AbiEi_N"/>
</dbReference>
<dbReference type="Pfam" id="PF13338">
    <property type="entry name" value="AbiEi_4"/>
    <property type="match status" value="1"/>
</dbReference>
<protein>
    <recommendedName>
        <fullName evidence="1">AbiEi antitoxin N-terminal domain-containing protein</fullName>
    </recommendedName>
</protein>
<evidence type="ECO:0000313" key="2">
    <source>
        <dbReference type="EMBL" id="CAA9337074.1"/>
    </source>
</evidence>
<evidence type="ECO:0000259" key="1">
    <source>
        <dbReference type="Pfam" id="PF13338"/>
    </source>
</evidence>
<accession>A0A6J4LNM0</accession>
<name>A0A6J4LNM0_9ACTN</name>
<feature type="non-terminal residue" evidence="2">
    <location>
        <position position="170"/>
    </location>
</feature>
<organism evidence="2">
    <name type="scientific">uncultured Frankineae bacterium</name>
    <dbReference type="NCBI Taxonomy" id="437475"/>
    <lineage>
        <taxon>Bacteria</taxon>
        <taxon>Bacillati</taxon>
        <taxon>Actinomycetota</taxon>
        <taxon>Actinomycetes</taxon>
        <taxon>Frankiales</taxon>
        <taxon>environmental samples</taxon>
    </lineage>
</organism>